<feature type="region of interest" description="Disordered" evidence="6">
    <location>
        <begin position="75"/>
        <end position="116"/>
    </location>
</feature>
<accession>A0ABT9QJB8</accession>
<dbReference type="InterPro" id="IPR051446">
    <property type="entry name" value="HTH_trans_reg/aminotransferase"/>
</dbReference>
<keyword evidence="2" id="KW-0805">Transcription regulation</keyword>
<dbReference type="Pfam" id="PF02909">
    <property type="entry name" value="TetR_C_1"/>
    <property type="match status" value="1"/>
</dbReference>
<dbReference type="PROSITE" id="PS50977">
    <property type="entry name" value="HTH_TETR_2"/>
    <property type="match status" value="1"/>
</dbReference>
<dbReference type="InterPro" id="IPR000524">
    <property type="entry name" value="Tscrpt_reg_HTH_GntR"/>
</dbReference>
<keyword evidence="1" id="KW-0663">Pyridoxal phosphate</keyword>
<dbReference type="InterPro" id="IPR001647">
    <property type="entry name" value="HTH_TetR"/>
</dbReference>
<dbReference type="Gene3D" id="1.10.10.60">
    <property type="entry name" value="Homeodomain-like"/>
    <property type="match status" value="1"/>
</dbReference>
<dbReference type="SUPFAM" id="SSF46785">
    <property type="entry name" value="Winged helix' DNA-binding domain"/>
    <property type="match status" value="1"/>
</dbReference>
<evidence type="ECO:0000259" key="8">
    <source>
        <dbReference type="PROSITE" id="PS50977"/>
    </source>
</evidence>
<keyword evidence="10" id="KW-1185">Reference proteome</keyword>
<feature type="DNA-binding region" description="H-T-H motif" evidence="5">
    <location>
        <begin position="138"/>
        <end position="157"/>
    </location>
</feature>
<dbReference type="SUPFAM" id="SSF48498">
    <property type="entry name" value="Tetracyclin repressor-like, C-terminal domain"/>
    <property type="match status" value="1"/>
</dbReference>
<dbReference type="SMART" id="SM00345">
    <property type="entry name" value="HTH_GNTR"/>
    <property type="match status" value="1"/>
</dbReference>
<evidence type="ECO:0000313" key="9">
    <source>
        <dbReference type="EMBL" id="MDP9846848.1"/>
    </source>
</evidence>
<evidence type="ECO:0000256" key="6">
    <source>
        <dbReference type="SAM" id="MobiDB-lite"/>
    </source>
</evidence>
<feature type="compositionally biased region" description="Basic and acidic residues" evidence="6">
    <location>
        <begin position="90"/>
        <end position="100"/>
    </location>
</feature>
<feature type="domain" description="HTH gntR-type" evidence="7">
    <location>
        <begin position="10"/>
        <end position="78"/>
    </location>
</feature>
<dbReference type="Pfam" id="PF00392">
    <property type="entry name" value="GntR"/>
    <property type="match status" value="1"/>
</dbReference>
<evidence type="ECO:0000256" key="1">
    <source>
        <dbReference type="ARBA" id="ARBA00022898"/>
    </source>
</evidence>
<dbReference type="Gene3D" id="1.10.10.10">
    <property type="entry name" value="Winged helix-like DNA-binding domain superfamily/Winged helix DNA-binding domain"/>
    <property type="match status" value="1"/>
</dbReference>
<protein>
    <submittedName>
        <fullName evidence="9">AcrR family transcriptional regulator</fullName>
    </submittedName>
</protein>
<evidence type="ECO:0000256" key="4">
    <source>
        <dbReference type="ARBA" id="ARBA00023163"/>
    </source>
</evidence>
<dbReference type="PANTHER" id="PTHR46577">
    <property type="entry name" value="HTH-TYPE TRANSCRIPTIONAL REGULATORY PROTEIN GABR"/>
    <property type="match status" value="1"/>
</dbReference>
<evidence type="ECO:0000256" key="3">
    <source>
        <dbReference type="ARBA" id="ARBA00023125"/>
    </source>
</evidence>
<feature type="domain" description="HTH tetR-type" evidence="8">
    <location>
        <begin position="115"/>
        <end position="175"/>
    </location>
</feature>
<reference evidence="9 10" key="1">
    <citation type="submission" date="2023-07" db="EMBL/GenBank/DDBJ databases">
        <title>Sequencing the genomes of 1000 actinobacteria strains.</title>
        <authorList>
            <person name="Klenk H.-P."/>
        </authorList>
    </citation>
    <scope>NUCLEOTIDE SEQUENCE [LARGE SCALE GENOMIC DNA]</scope>
    <source>
        <strain evidence="9 10">DSM 46740</strain>
    </source>
</reference>
<dbReference type="InterPro" id="IPR036271">
    <property type="entry name" value="Tet_transcr_reg_TetR-rel_C_sf"/>
</dbReference>
<dbReference type="InterPro" id="IPR009057">
    <property type="entry name" value="Homeodomain-like_sf"/>
</dbReference>
<name>A0ABT9QJB8_9ACTN</name>
<feature type="compositionally biased region" description="Pro residues" evidence="6">
    <location>
        <begin position="78"/>
        <end position="88"/>
    </location>
</feature>
<evidence type="ECO:0000256" key="5">
    <source>
        <dbReference type="PROSITE-ProRule" id="PRU00335"/>
    </source>
</evidence>
<evidence type="ECO:0000259" key="7">
    <source>
        <dbReference type="PROSITE" id="PS50949"/>
    </source>
</evidence>
<evidence type="ECO:0000313" key="10">
    <source>
        <dbReference type="Proteomes" id="UP001225356"/>
    </source>
</evidence>
<sequence>MMNRPVARPDPPYLRIVAEIRRRIAAGELRAGDRVPSTRQVAQEWGVAIATATKALTTLRRQGLVQAMPRVGTVVTVPEPPSVPPSPLRPELRSGSRPEPRPAPPRRAAHEPDQELTRERVVRAAIDIADVEGLAALSMRGVAAKLGVATMSPYRHVGSKDELVLLMTDAVAGEVVYPEDPPSGWRARLETAARAQWVMYRRHPWLAQVISITRPVPLPNLMTYAERVLNAVDGLGLDAETMLNVHVLLYSYVRGIAVNLESEAQAEADTGMTEEEWMDSQNAALTALTASGEAPTFSRVVTGLGDGYDLDLDVLFELGLQSMLDGLAILIRRAGA</sequence>
<gene>
    <name evidence="9" type="ORF">J2853_006059</name>
</gene>
<dbReference type="PANTHER" id="PTHR46577:SF1">
    <property type="entry name" value="HTH-TYPE TRANSCRIPTIONAL REGULATORY PROTEIN GABR"/>
    <property type="match status" value="1"/>
</dbReference>
<dbReference type="EMBL" id="JAUSQU010000001">
    <property type="protein sequence ID" value="MDP9846848.1"/>
    <property type="molecule type" value="Genomic_DNA"/>
</dbReference>
<keyword evidence="3 5" id="KW-0238">DNA-binding</keyword>
<keyword evidence="4" id="KW-0804">Transcription</keyword>
<dbReference type="Proteomes" id="UP001225356">
    <property type="component" value="Unassembled WGS sequence"/>
</dbReference>
<comment type="caution">
    <text evidence="9">The sequence shown here is derived from an EMBL/GenBank/DDBJ whole genome shotgun (WGS) entry which is preliminary data.</text>
</comment>
<organism evidence="9 10">
    <name type="scientific">Streptosporangium lutulentum</name>
    <dbReference type="NCBI Taxonomy" id="1461250"/>
    <lineage>
        <taxon>Bacteria</taxon>
        <taxon>Bacillati</taxon>
        <taxon>Actinomycetota</taxon>
        <taxon>Actinomycetes</taxon>
        <taxon>Streptosporangiales</taxon>
        <taxon>Streptosporangiaceae</taxon>
        <taxon>Streptosporangium</taxon>
    </lineage>
</organism>
<dbReference type="InterPro" id="IPR036388">
    <property type="entry name" value="WH-like_DNA-bd_sf"/>
</dbReference>
<dbReference type="PROSITE" id="PS50949">
    <property type="entry name" value="HTH_GNTR"/>
    <property type="match status" value="1"/>
</dbReference>
<dbReference type="CDD" id="cd07377">
    <property type="entry name" value="WHTH_GntR"/>
    <property type="match status" value="1"/>
</dbReference>
<proteinExistence type="predicted"/>
<evidence type="ECO:0000256" key="2">
    <source>
        <dbReference type="ARBA" id="ARBA00023015"/>
    </source>
</evidence>
<dbReference type="InterPro" id="IPR036390">
    <property type="entry name" value="WH_DNA-bd_sf"/>
</dbReference>
<dbReference type="SUPFAM" id="SSF46689">
    <property type="entry name" value="Homeodomain-like"/>
    <property type="match status" value="1"/>
</dbReference>
<dbReference type="RefSeq" id="WP_307563661.1">
    <property type="nucleotide sequence ID" value="NZ_JAUSQU010000001.1"/>
</dbReference>
<dbReference type="InterPro" id="IPR004111">
    <property type="entry name" value="Repressor_TetR_C"/>
</dbReference>
<dbReference type="Gene3D" id="1.10.357.10">
    <property type="entry name" value="Tetracycline Repressor, domain 2"/>
    <property type="match status" value="1"/>
</dbReference>